<keyword evidence="2" id="KW-1185">Reference proteome</keyword>
<dbReference type="AlphaFoldDB" id="A0A139A9L5"/>
<evidence type="ECO:0000313" key="2">
    <source>
        <dbReference type="Proteomes" id="UP000070544"/>
    </source>
</evidence>
<protein>
    <submittedName>
        <fullName evidence="1">Uncharacterized protein</fullName>
    </submittedName>
</protein>
<dbReference type="EMBL" id="KQ965777">
    <property type="protein sequence ID" value="KXS13437.1"/>
    <property type="molecule type" value="Genomic_DNA"/>
</dbReference>
<proteinExistence type="predicted"/>
<name>A0A139A9L5_GONPJ</name>
<reference evidence="1 2" key="1">
    <citation type="journal article" date="2015" name="Genome Biol. Evol.">
        <title>Phylogenomic analyses indicate that early fungi evolved digesting cell walls of algal ancestors of land plants.</title>
        <authorList>
            <person name="Chang Y."/>
            <person name="Wang S."/>
            <person name="Sekimoto S."/>
            <person name="Aerts A.L."/>
            <person name="Choi C."/>
            <person name="Clum A."/>
            <person name="LaButti K.M."/>
            <person name="Lindquist E.A."/>
            <person name="Yee Ngan C."/>
            <person name="Ohm R.A."/>
            <person name="Salamov A.A."/>
            <person name="Grigoriev I.V."/>
            <person name="Spatafora J.W."/>
            <person name="Berbee M.L."/>
        </authorList>
    </citation>
    <scope>NUCLEOTIDE SEQUENCE [LARGE SCALE GENOMIC DNA]</scope>
    <source>
        <strain evidence="1 2">JEL478</strain>
    </source>
</reference>
<gene>
    <name evidence="1" type="ORF">M427DRAFT_366762</name>
</gene>
<organism evidence="1 2">
    <name type="scientific">Gonapodya prolifera (strain JEL478)</name>
    <name type="common">Monoblepharis prolifera</name>
    <dbReference type="NCBI Taxonomy" id="1344416"/>
    <lineage>
        <taxon>Eukaryota</taxon>
        <taxon>Fungi</taxon>
        <taxon>Fungi incertae sedis</taxon>
        <taxon>Chytridiomycota</taxon>
        <taxon>Chytridiomycota incertae sedis</taxon>
        <taxon>Monoblepharidomycetes</taxon>
        <taxon>Monoblepharidales</taxon>
        <taxon>Gonapodyaceae</taxon>
        <taxon>Gonapodya</taxon>
    </lineage>
</organism>
<dbReference type="Proteomes" id="UP000070544">
    <property type="component" value="Unassembled WGS sequence"/>
</dbReference>
<evidence type="ECO:0000313" key="1">
    <source>
        <dbReference type="EMBL" id="KXS13437.1"/>
    </source>
</evidence>
<accession>A0A139A9L5</accession>
<sequence>MVMRKYGLDWSGVRMVVVAVLSLTSVGTCRVARNKQCEHGTGETKLQCWIGECGWVPARERRMRETNKSALSNARGCNFKPNRYFRIRHVRYGI</sequence>